<sequence length="49" mass="5055">MNKNIASIVSYTGGLIALYLIVANGTNFGKVVREGASGGSTLIKTLQGR</sequence>
<evidence type="ECO:0000313" key="1">
    <source>
        <dbReference type="EMBL" id="MDR6212177.1"/>
    </source>
</evidence>
<keyword evidence="2" id="KW-1185">Reference proteome</keyword>
<protein>
    <submittedName>
        <fullName evidence="1">Uncharacterized protein</fullName>
    </submittedName>
</protein>
<organism evidence="1 2">
    <name type="scientific">Nocardioides zeae</name>
    <dbReference type="NCBI Taxonomy" id="1457234"/>
    <lineage>
        <taxon>Bacteria</taxon>
        <taxon>Bacillati</taxon>
        <taxon>Actinomycetota</taxon>
        <taxon>Actinomycetes</taxon>
        <taxon>Propionibacteriales</taxon>
        <taxon>Nocardioidaceae</taxon>
        <taxon>Nocardioides</taxon>
    </lineage>
</organism>
<dbReference type="EMBL" id="JAVIZJ010000019">
    <property type="protein sequence ID" value="MDR6212177.1"/>
    <property type="molecule type" value="Genomic_DNA"/>
</dbReference>
<name>A0ACC6IN43_9ACTN</name>
<evidence type="ECO:0000313" key="2">
    <source>
        <dbReference type="Proteomes" id="UP001261666"/>
    </source>
</evidence>
<comment type="caution">
    <text evidence="1">The sequence shown here is derived from an EMBL/GenBank/DDBJ whole genome shotgun (WGS) entry which is preliminary data.</text>
</comment>
<reference evidence="1" key="1">
    <citation type="submission" date="2023-08" db="EMBL/GenBank/DDBJ databases">
        <title>Functional and genomic diversity of the sorghum phyllosphere microbiome.</title>
        <authorList>
            <person name="Shade A."/>
        </authorList>
    </citation>
    <scope>NUCLEOTIDE SEQUENCE</scope>
    <source>
        <strain evidence="1">SORGH_AS_0885</strain>
    </source>
</reference>
<gene>
    <name evidence="1" type="ORF">QE364_003908</name>
</gene>
<dbReference type="Proteomes" id="UP001261666">
    <property type="component" value="Unassembled WGS sequence"/>
</dbReference>
<accession>A0ACC6IN43</accession>
<proteinExistence type="predicted"/>